<keyword evidence="4" id="KW-0732">Signal</keyword>
<evidence type="ECO:0000313" key="15">
    <source>
        <dbReference type="Proteomes" id="UP000225706"/>
    </source>
</evidence>
<dbReference type="InterPro" id="IPR018097">
    <property type="entry name" value="EGF_Ca-bd_CS"/>
</dbReference>
<dbReference type="InterPro" id="IPR014716">
    <property type="entry name" value="Fibrinogen_a/b/g_C_1"/>
</dbReference>
<proteinExistence type="predicted"/>
<dbReference type="InterPro" id="IPR000477">
    <property type="entry name" value="RT_dom"/>
</dbReference>
<dbReference type="EMBL" id="LSMT01000303">
    <property type="protein sequence ID" value="PFX20779.1"/>
    <property type="molecule type" value="Genomic_DNA"/>
</dbReference>
<name>A0A2B4RVB7_STYPI</name>
<evidence type="ECO:0000256" key="7">
    <source>
        <dbReference type="ARBA" id="ARBA00023157"/>
    </source>
</evidence>
<evidence type="ECO:0000313" key="14">
    <source>
        <dbReference type="EMBL" id="PFX20779.1"/>
    </source>
</evidence>
<reference evidence="15" key="1">
    <citation type="journal article" date="2017" name="bioRxiv">
        <title>Comparative analysis of the genomes of Stylophora pistillata and Acropora digitifera provides evidence for extensive differences between species of corals.</title>
        <authorList>
            <person name="Voolstra C.R."/>
            <person name="Li Y."/>
            <person name="Liew Y.J."/>
            <person name="Baumgarten S."/>
            <person name="Zoccola D."/>
            <person name="Flot J.-F."/>
            <person name="Tambutte S."/>
            <person name="Allemand D."/>
            <person name="Aranda M."/>
        </authorList>
    </citation>
    <scope>NUCLEOTIDE SEQUENCE [LARGE SCALE GENOMIC DNA]</scope>
</reference>
<evidence type="ECO:0000256" key="2">
    <source>
        <dbReference type="ARBA" id="ARBA00022525"/>
    </source>
</evidence>
<feature type="domain" description="Fibrinogen C-terminal" evidence="13">
    <location>
        <begin position="2733"/>
        <end position="2864"/>
    </location>
</feature>
<keyword evidence="15" id="KW-1185">Reference proteome</keyword>
<dbReference type="PROSITE" id="PS01187">
    <property type="entry name" value="EGF_CA"/>
    <property type="match status" value="4"/>
</dbReference>
<protein>
    <submittedName>
        <fullName evidence="14">Fibrillin-1</fullName>
    </submittedName>
</protein>
<keyword evidence="8" id="KW-0325">Glycoprotein</keyword>
<dbReference type="PROSITE" id="PS01186">
    <property type="entry name" value="EGF_2"/>
    <property type="match status" value="7"/>
</dbReference>
<feature type="disulfide bond" evidence="9">
    <location>
        <begin position="646"/>
        <end position="663"/>
    </location>
</feature>
<sequence>MGSFDGAETCELVGSFLPSQLQHLNINVGLYRHDRLAIKTSTSDIKTATTAAIIATCNNTKGSFKCSCKPGFTGDRNNCTDIDECAEDIHNCSKDNATCSNSKGSFNCSFNPAFRGDGYNCTVYKDCAEVYKNRHHIDEIYTIDPDGEGAFDVFCNQKGSQGGWTVFQRKSSDSIDFNRDWIAYKNGFGNLYGDFWLGLDKVHRLTKSDNYKLNLYWKMENSEVHRFRFDHFEVESEDTWYKLRVEVSGNDWGPLKDSNGQTLTTGDQDSNGHTGNGVIEFSGHELSSEVGLVKDQCRILAFPSTLFFVGERLINHTIANISVIDRDTCEYRCYLDYNCVSVNFYFGENRTEIHNCELNNSTSKEYEEDLVKAVNYVYHGTKVDIPRGKQGFRGIKITPVIASAFERSVYNTHARDIAEQHLSSTQFAYKTGGSCTDALLSMQHIIYSYLDEQDCKGVPVFAMDFSRAFDCVNHELLSSKLGQLPLNPLIVNWYLSFLEKRQQRVVYNGFKGQRREVNMGTTQGSVSGPYLFNVFINDLEFNLEGRPALFKYADDSTIIVPFWENGQCRTDLVDHFLSWSSRSRITCNPTKCKEIIFRKNGPNQDIAPVRDIPQCAELPILGITFQQNCRYSSHVRAKNFCHRSPCQNNGTCQSGFTKKQYRCLCASGFTGHDCEEDIDECVTRTHNCRDNANCTNTKGSYNCSCNPGFSGDIDKCTGQNEFEPRSIVRVKSIHQTSGFHGGVTRSTSTPPWMGCRVTPQGYPPSIKFAGTHSNTWVKKGTMRMTFRIEDTKHEANTPLTLEDVERNPGPLTHHSTGRANPPPSAISLADKPSSQAQIATKFYSRTDLLRLRSSGPSYLYQSSLCLLQALGIFKYRGCRAGKADKARKHAVHNILPISSSRRDCRSLNIQLVTSNGVNPSVLKPLRSLLSSSLSSNNLRFAICNARSIRNKVETIIDHAVGNDIGICIFTETWLNDLDSVCIADLSRHGYLFKSFPRQSNRSGGGTGILFRDSFDATLLDGKEHNSFEFSEWILKTTNRSIRIVAVYRPPNSSASVFLDEFSSYLENIVMCPEPLIIAGDFNFHMDLVHSNCAIRFKELLETFSLSQHVTMSTHISGHILDLIITRSTSDLILGPINVTLPISDHFFVECFIRFPSSSISTKSVSYRRLKNIDIDAFKSDITSSVLCSDTHWSNLGDLSKQYSSTLTEILDKHAPIKTKTLVTRAKIPWFNADVLQFKRIRRKAERKALKSGLSSDWLAYRKICNRYSALLKSTRASYYSDLIGQCAGDSGKLFKLVSFLCKGPNVNDLPPHDDPVLLANKFGEFFVKKIELIKDSISDIEVNPPYSDTAAPAVELDSFSPLSVEDVCNIISTSSNASCSLDPIPTWLVKSCLDVLAPSITRMVNLSIRHAYVPDDWKTAIVKPLLKKPGLELTYKNFRPVSNLTFISKIVEKAVLSQLFKHCEYNAPLPKLQSGFRRFHSTETALLKVQSDILMSMDHQEITLLVLLDLSAAFDTIDHQILLNVLESDFGIIGSAHKWFASYLSGRKQRVLINDRTSDDFHLNCGVPQGSCMGPILFILYISRLYHVIANHLPSAHGYADDTQLYLSFRPNDISSQDHAIAALEACISDVRSWLIYNRLLINDSKTEFLVVGSRHQLSKIAIDSITVGNSTIQPLNSVRNLGSWFDSNMSMSIHIVWLHDGRTLNTAPVSFQAAGLDRPSFHFRRLSSFGLRRRPISSWHKHGYVCFLLPSLDLTICQDVERNPGPLTHHSTGRANPPPSAISLADKPSSQAQIATKFYSRTDLLRLRSSGPSYLYQSSLCLLQALGIFKYRGCRAGKADKARKHAVHNILPISSSRRDCRSLNIQLVTSNGVNPSVLKPLRSLLSSSLSSNNLRFAICNARSIRNKVETIIDHAVGNDIGICIFTETWLNDLDSVCIADLSRHGYLFKSFPRQSNRSGGGTGILFRDSFDATLLDGKEHNSFEFSEWILKTTNRSIRIVAVYRPPNSSASVFLDEFSSYLENIVMCPEPLIIAGDFNFHMDLVHSNCAIRFKELLETFSLSQHVTMSTHISGHILDLIITRSTSDLILGPINVTLPISDHFFVECFIRFPSSSISTKSVSYRRLKNIDIDAFKSDITSSVLCSDTHWSNLGDLSKQYSSTLTEILDKHAPIKTKTLVTRAKIPWFNADVLQFKRIRRKAERKALKSGLSSDWLAYRKICNRYSALLKSTRASYYSDLIGQCAGDSGKLFKLVSFLCKGPNVNDLPPHDDPVLLANKFGEFFVKKIELIKDSISDIEVNPPYSDTAAPAVELDSFSPLSVEDVCNIISTSSNASCSLDPIPTWLVKSCLDVLAPSITRMVNLSIRHAYVPDDWKTAIVKPLLKKPGLELTYKNFRPVSNLTFISKIVEKAVLSQLFKHCEYNAPLPKLQSGFRRFHSTETALLKVQSDILMSMDHQEITLLVLLDLSAAFDTIDHQILLNVLESDFGIIGSAHKWFASYLSGRKQRVLINDRTSDDFHLNCGVPQGSCMGPILFILYISRLYHVIANHLPSAHGYADDTQLYLSFRPNDISSQDHAIAALEACISDVRSWLIYNRLLINDSKTEFLVVGSRHQLSKIAIDSITVGNSTIQPLNSVRNLGSWFDSNMSMSIHIDIDECSQNSHNCSNKIATCNNFKGSFKCICRPGFRGDGHNCTDIDECLSMTHNCSKASATCTNTEGSFNCSCNPGFIGDGHICHVYKDCAEVYKNGQKLDGIYKIDPDGEGAFDVYCYQKKGRGGWTVFQRKYGDSIDFNRDWIDYKNGFGDLSGDFWLGLDKVHRLTKNNNYTLRMHWKIGEPKQSSVFDHFAVESEETRYRLKVEGSGGKILAGLRLKKLAMRIREKSIKVLKKYLRTLEKGVSSLNLADGNIALSKALKEEDGQDYSARIQIPSAAESSHRKNDLNSFRVAPEKKSLESLDLQTIKPDLQTFYSLNSDDCVTRSNNYSKNANCTNTKGSYNCSFNPGFSGDVDKCTDNDECDKKTHSCSKNANCTNTEGSYNCSCIPGFSGDGHQCQDIDECAENIHNCCKDNATCSNSKGSLNCSCNPGFRGDGYNSTDIDECVNNTHNCSKGSATCTNTEGSFNCSCNPGFPGDGYTCQDIDEGTENTHNCTHGNSICENNKKFASLSDLAKEIFCIADEEVESFQNNKLSVKSTPASTFRL</sequence>
<dbReference type="STRING" id="50429.A0A2B4RVB7"/>
<comment type="subcellular location">
    <subcellularLocation>
        <location evidence="1">Secreted</location>
    </subcellularLocation>
</comment>
<feature type="domain" description="Reverse transcriptase" evidence="12">
    <location>
        <begin position="1406"/>
        <end position="1690"/>
    </location>
</feature>
<evidence type="ECO:0000259" key="13">
    <source>
        <dbReference type="PROSITE" id="PS51406"/>
    </source>
</evidence>
<dbReference type="Proteomes" id="UP000225706">
    <property type="component" value="Unassembled WGS sequence"/>
</dbReference>
<keyword evidence="7 9" id="KW-1015">Disulfide bond</keyword>
<dbReference type="InterPro" id="IPR024731">
    <property type="entry name" value="NELL2-like_EGF"/>
</dbReference>
<dbReference type="SUPFAM" id="SSF57184">
    <property type="entry name" value="Growth factor receptor domain"/>
    <property type="match status" value="3"/>
</dbReference>
<feature type="domain" description="EGF-like" evidence="11">
    <location>
        <begin position="3013"/>
        <end position="3053"/>
    </location>
</feature>
<feature type="domain" description="EGF-like" evidence="11">
    <location>
        <begin position="637"/>
        <end position="675"/>
    </location>
</feature>
<dbReference type="InterPro" id="IPR036056">
    <property type="entry name" value="Fibrinogen-like_C"/>
</dbReference>
<dbReference type="SUPFAM" id="SSF56496">
    <property type="entry name" value="Fibrinogen C-terminal domain-like"/>
    <property type="match status" value="2"/>
</dbReference>
<evidence type="ECO:0000256" key="1">
    <source>
        <dbReference type="ARBA" id="ARBA00004613"/>
    </source>
</evidence>
<dbReference type="FunFam" id="2.10.25.10:FF:000066">
    <property type="entry name" value="FAT atypical cadherin 4"/>
    <property type="match status" value="1"/>
</dbReference>
<dbReference type="InterPro" id="IPR026823">
    <property type="entry name" value="cEGF"/>
</dbReference>
<feature type="region of interest" description="Disordered" evidence="10">
    <location>
        <begin position="797"/>
        <end position="820"/>
    </location>
</feature>
<dbReference type="SMART" id="SM00179">
    <property type="entry name" value="EGF_CA"/>
    <property type="match status" value="10"/>
</dbReference>
<comment type="caution">
    <text evidence="14">The sequence shown here is derived from an EMBL/GenBank/DDBJ whole genome shotgun (WGS) entry which is preliminary data.</text>
</comment>
<evidence type="ECO:0000256" key="4">
    <source>
        <dbReference type="ARBA" id="ARBA00022729"/>
    </source>
</evidence>
<feature type="domain" description="EGF-like" evidence="11">
    <location>
        <begin position="2654"/>
        <end position="2695"/>
    </location>
</feature>
<gene>
    <name evidence="14" type="primary">FBN1</name>
    <name evidence="14" type="ORF">AWC38_SpisGene14758</name>
</gene>
<keyword evidence="5" id="KW-0677">Repeat</keyword>
<feature type="domain" description="Reverse transcriptase" evidence="12">
    <location>
        <begin position="2363"/>
        <end position="2647"/>
    </location>
</feature>
<dbReference type="Gene3D" id="3.60.10.10">
    <property type="entry name" value="Endonuclease/exonuclease/phosphatase"/>
    <property type="match status" value="2"/>
</dbReference>
<dbReference type="SUPFAM" id="SSF56219">
    <property type="entry name" value="DNase I-like"/>
    <property type="match status" value="2"/>
</dbReference>
<dbReference type="InterPro" id="IPR000742">
    <property type="entry name" value="EGF"/>
</dbReference>
<evidence type="ECO:0000259" key="11">
    <source>
        <dbReference type="PROSITE" id="PS50026"/>
    </source>
</evidence>
<organism evidence="14 15">
    <name type="scientific">Stylophora pistillata</name>
    <name type="common">Smooth cauliflower coral</name>
    <dbReference type="NCBI Taxonomy" id="50429"/>
    <lineage>
        <taxon>Eukaryota</taxon>
        <taxon>Metazoa</taxon>
        <taxon>Cnidaria</taxon>
        <taxon>Anthozoa</taxon>
        <taxon>Hexacorallia</taxon>
        <taxon>Scleractinia</taxon>
        <taxon>Astrocoeniina</taxon>
        <taxon>Pocilloporidae</taxon>
        <taxon>Stylophora</taxon>
    </lineage>
</organism>
<dbReference type="InterPro" id="IPR001881">
    <property type="entry name" value="EGF-like_Ca-bd_dom"/>
</dbReference>
<dbReference type="Pfam" id="PF03372">
    <property type="entry name" value="Exo_endo_phos"/>
    <property type="match status" value="2"/>
</dbReference>
<evidence type="ECO:0000256" key="9">
    <source>
        <dbReference type="PROSITE-ProRule" id="PRU00076"/>
    </source>
</evidence>
<keyword evidence="2" id="KW-0964">Secreted</keyword>
<dbReference type="PANTHER" id="PTHR46670">
    <property type="entry name" value="ENDO/EXONUCLEASE/PHOSPHATASE DOMAIN-CONTAINING PROTEIN"/>
    <property type="match status" value="1"/>
</dbReference>
<dbReference type="PROSITE" id="PS50878">
    <property type="entry name" value="RT_POL"/>
    <property type="match status" value="3"/>
</dbReference>
<feature type="disulfide bond" evidence="9">
    <location>
        <begin position="665"/>
        <end position="674"/>
    </location>
</feature>
<dbReference type="CDD" id="cd00054">
    <property type="entry name" value="EGF_CA"/>
    <property type="match status" value="9"/>
</dbReference>
<dbReference type="GO" id="GO:0005509">
    <property type="term" value="F:calcium ion binding"/>
    <property type="evidence" value="ECO:0007669"/>
    <property type="project" value="InterPro"/>
</dbReference>
<dbReference type="InterPro" id="IPR043502">
    <property type="entry name" value="DNA/RNA_pol_sf"/>
</dbReference>
<keyword evidence="3 9" id="KW-0245">EGF-like domain</keyword>
<dbReference type="Pfam" id="PF00147">
    <property type="entry name" value="Fibrinogen_C"/>
    <property type="match status" value="2"/>
</dbReference>
<dbReference type="Gene3D" id="2.10.25.10">
    <property type="entry name" value="Laminin"/>
    <property type="match status" value="10"/>
</dbReference>
<dbReference type="GO" id="GO:0003824">
    <property type="term" value="F:catalytic activity"/>
    <property type="evidence" value="ECO:0007669"/>
    <property type="project" value="InterPro"/>
</dbReference>
<dbReference type="FunFam" id="2.10.25.10:FF:000038">
    <property type="entry name" value="Fibrillin 2"/>
    <property type="match status" value="7"/>
</dbReference>
<feature type="region of interest" description="Disordered" evidence="10">
    <location>
        <begin position="255"/>
        <end position="274"/>
    </location>
</feature>
<dbReference type="CDD" id="cd01650">
    <property type="entry name" value="RT_nLTR_like"/>
    <property type="match status" value="2"/>
</dbReference>
<evidence type="ECO:0000259" key="12">
    <source>
        <dbReference type="PROSITE" id="PS50878"/>
    </source>
</evidence>
<dbReference type="InterPro" id="IPR049883">
    <property type="entry name" value="NOTCH1_EGF-like"/>
</dbReference>
<dbReference type="InterPro" id="IPR036691">
    <property type="entry name" value="Endo/exonu/phosph_ase_sf"/>
</dbReference>
<feature type="domain" description="EGF-like" evidence="11">
    <location>
        <begin position="2696"/>
        <end position="2737"/>
    </location>
</feature>
<feature type="domain" description="EGF-like" evidence="11">
    <location>
        <begin position="3054"/>
        <end position="3093"/>
    </location>
</feature>
<dbReference type="PANTHER" id="PTHR46670:SF3">
    <property type="entry name" value="ENDONUCLEASE_EXONUCLEASE_PHOSPHATASE DOMAIN-CONTAINING PROTEIN"/>
    <property type="match status" value="1"/>
</dbReference>
<evidence type="ECO:0000256" key="3">
    <source>
        <dbReference type="ARBA" id="ARBA00022536"/>
    </source>
</evidence>
<feature type="domain" description="Fibrinogen C-terminal" evidence="13">
    <location>
        <begin position="118"/>
        <end position="276"/>
    </location>
</feature>
<dbReference type="Pfam" id="PF12947">
    <property type="entry name" value="EGF_3"/>
    <property type="match status" value="1"/>
</dbReference>
<dbReference type="InterPro" id="IPR000152">
    <property type="entry name" value="EGF-type_Asp/Asn_hydroxyl_site"/>
</dbReference>
<dbReference type="Pfam" id="PF07645">
    <property type="entry name" value="EGF_CA"/>
    <property type="match status" value="5"/>
</dbReference>
<dbReference type="Pfam" id="PF00008">
    <property type="entry name" value="EGF"/>
    <property type="match status" value="1"/>
</dbReference>
<feature type="domain" description="Reverse transcriptase" evidence="12">
    <location>
        <begin position="366"/>
        <end position="625"/>
    </location>
</feature>
<dbReference type="NCBIfam" id="NF040941">
    <property type="entry name" value="GGGWT_bact"/>
    <property type="match status" value="1"/>
</dbReference>
<comment type="caution">
    <text evidence="9">Lacks conserved residue(s) required for the propagation of feature annotation.</text>
</comment>
<dbReference type="SMART" id="SM00181">
    <property type="entry name" value="EGF"/>
    <property type="match status" value="9"/>
</dbReference>
<dbReference type="Pfam" id="PF12662">
    <property type="entry name" value="cEGF"/>
    <property type="match status" value="1"/>
</dbReference>
<dbReference type="PROSITE" id="PS00010">
    <property type="entry name" value="ASX_HYDROXYL"/>
    <property type="match status" value="5"/>
</dbReference>
<dbReference type="InterPro" id="IPR005135">
    <property type="entry name" value="Endo/exonuclease/phosphatase"/>
</dbReference>
<evidence type="ECO:0000256" key="8">
    <source>
        <dbReference type="ARBA" id="ARBA00023180"/>
    </source>
</evidence>
<dbReference type="PROSITE" id="PS00022">
    <property type="entry name" value="EGF_1"/>
    <property type="match status" value="1"/>
</dbReference>
<dbReference type="PROSITE" id="PS50026">
    <property type="entry name" value="EGF_3"/>
    <property type="match status" value="7"/>
</dbReference>
<dbReference type="InterPro" id="IPR009030">
    <property type="entry name" value="Growth_fac_rcpt_cys_sf"/>
</dbReference>
<accession>A0A2B4RVB7</accession>
<dbReference type="Gene3D" id="3.90.215.10">
    <property type="entry name" value="Gamma Fibrinogen, chain A, domain 1"/>
    <property type="match status" value="2"/>
</dbReference>
<dbReference type="SUPFAM" id="SSF57196">
    <property type="entry name" value="EGF/Laminin"/>
    <property type="match status" value="3"/>
</dbReference>
<feature type="domain" description="EGF-like" evidence="11">
    <location>
        <begin position="677"/>
        <end position="717"/>
    </location>
</feature>
<dbReference type="GO" id="GO:0005576">
    <property type="term" value="C:extracellular region"/>
    <property type="evidence" value="ECO:0007669"/>
    <property type="project" value="UniProtKB-SubCell"/>
</dbReference>
<evidence type="ECO:0000256" key="10">
    <source>
        <dbReference type="SAM" id="MobiDB-lite"/>
    </source>
</evidence>
<dbReference type="SMART" id="SM00186">
    <property type="entry name" value="FBG"/>
    <property type="match status" value="2"/>
</dbReference>
<feature type="domain" description="EGF-like" evidence="11">
    <location>
        <begin position="3096"/>
        <end position="3137"/>
    </location>
</feature>
<evidence type="ECO:0000256" key="6">
    <source>
        <dbReference type="ARBA" id="ARBA00022837"/>
    </source>
</evidence>
<dbReference type="PROSITE" id="PS51406">
    <property type="entry name" value="FIBRINOGEN_C_2"/>
    <property type="match status" value="2"/>
</dbReference>
<evidence type="ECO:0000256" key="5">
    <source>
        <dbReference type="ARBA" id="ARBA00022737"/>
    </source>
</evidence>
<keyword evidence="6" id="KW-0106">Calcium</keyword>
<dbReference type="Pfam" id="PF00078">
    <property type="entry name" value="RVT_1"/>
    <property type="match status" value="3"/>
</dbReference>
<dbReference type="InterPro" id="IPR002181">
    <property type="entry name" value="Fibrinogen_a/b/g_C_dom"/>
</dbReference>
<dbReference type="SUPFAM" id="SSF56672">
    <property type="entry name" value="DNA/RNA polymerases"/>
    <property type="match status" value="3"/>
</dbReference>
<dbReference type="OrthoDB" id="5983152at2759"/>
<feature type="compositionally biased region" description="Polar residues" evidence="10">
    <location>
        <begin position="258"/>
        <end position="273"/>
    </location>
</feature>